<evidence type="ECO:0000313" key="2">
    <source>
        <dbReference type="EMBL" id="KVV40876.1"/>
    </source>
</evidence>
<dbReference type="Proteomes" id="UP000062317">
    <property type="component" value="Unassembled WGS sequence"/>
</dbReference>
<keyword evidence="3" id="KW-1185">Reference proteome</keyword>
<organism evidence="2 3">
    <name type="scientific">Burkholderia territorii</name>
    <dbReference type="NCBI Taxonomy" id="1503055"/>
    <lineage>
        <taxon>Bacteria</taxon>
        <taxon>Pseudomonadati</taxon>
        <taxon>Pseudomonadota</taxon>
        <taxon>Betaproteobacteria</taxon>
        <taxon>Burkholderiales</taxon>
        <taxon>Burkholderiaceae</taxon>
        <taxon>Burkholderia</taxon>
        <taxon>Burkholderia cepacia complex</taxon>
    </lineage>
</organism>
<dbReference type="AlphaFoldDB" id="A0A105V4C9"/>
<evidence type="ECO:0000256" key="1">
    <source>
        <dbReference type="SAM" id="Phobius"/>
    </source>
</evidence>
<name>A0A105V4C9_9BURK</name>
<keyword evidence="1" id="KW-0812">Transmembrane</keyword>
<dbReference type="EMBL" id="LPEQ01000113">
    <property type="protein sequence ID" value="KVV40876.1"/>
    <property type="molecule type" value="Genomic_DNA"/>
</dbReference>
<keyword evidence="1" id="KW-1133">Transmembrane helix</keyword>
<accession>A0A105V4C9</accession>
<keyword evidence="1" id="KW-0472">Membrane</keyword>
<evidence type="ECO:0000313" key="3">
    <source>
        <dbReference type="Proteomes" id="UP000062317"/>
    </source>
</evidence>
<comment type="caution">
    <text evidence="2">The sequence shown here is derived from an EMBL/GenBank/DDBJ whole genome shotgun (WGS) entry which is preliminary data.</text>
</comment>
<feature type="transmembrane region" description="Helical" evidence="1">
    <location>
        <begin position="82"/>
        <end position="101"/>
    </location>
</feature>
<reference evidence="2 3" key="1">
    <citation type="submission" date="2015-11" db="EMBL/GenBank/DDBJ databases">
        <title>Expanding the genomic diversity of Burkholderia species for the development of highly accurate diagnostics.</title>
        <authorList>
            <person name="Sahl J."/>
            <person name="Keim P."/>
            <person name="Wagner D."/>
        </authorList>
    </citation>
    <scope>NUCLEOTIDE SEQUENCE [LARGE SCALE GENOMIC DNA]</scope>
    <source>
        <strain evidence="2 3">MSMB1301WGS</strain>
    </source>
</reference>
<proteinExistence type="predicted"/>
<gene>
    <name evidence="2" type="ORF">WT27_13185</name>
</gene>
<sequence length="124" mass="13178">MLLAVLLFVAAVVCGNGDPIKGAVRFVLDAGTSVRRTGGEEEYTVTGCLDTSGPSSTTAVASLACRNVGTKSATLASITADVRLALAIAYVISLVTSWLIADHLTCLREVFTLIVRRTRHWRAR</sequence>
<protein>
    <submittedName>
        <fullName evidence="2">Uncharacterized protein</fullName>
    </submittedName>
</protein>